<reference evidence="1" key="1">
    <citation type="submission" date="2018-05" db="EMBL/GenBank/DDBJ databases">
        <authorList>
            <person name="Lanie J.A."/>
            <person name="Ng W.-L."/>
            <person name="Kazmierczak K.M."/>
            <person name="Andrzejewski T.M."/>
            <person name="Davidsen T.M."/>
            <person name="Wayne K.J."/>
            <person name="Tettelin H."/>
            <person name="Glass J.I."/>
            <person name="Rusch D."/>
            <person name="Podicherti R."/>
            <person name="Tsui H.-C.T."/>
            <person name="Winkler M.E."/>
        </authorList>
    </citation>
    <scope>NUCLEOTIDE SEQUENCE</scope>
</reference>
<protein>
    <submittedName>
        <fullName evidence="1">Uncharacterized protein</fullName>
    </submittedName>
</protein>
<dbReference type="EMBL" id="UINC01184759">
    <property type="protein sequence ID" value="SVD96119.1"/>
    <property type="molecule type" value="Genomic_DNA"/>
</dbReference>
<dbReference type="PROSITE" id="PS51257">
    <property type="entry name" value="PROKAR_LIPOPROTEIN"/>
    <property type="match status" value="1"/>
</dbReference>
<evidence type="ECO:0000313" key="1">
    <source>
        <dbReference type="EMBL" id="SVD96119.1"/>
    </source>
</evidence>
<feature type="non-terminal residue" evidence="1">
    <location>
        <position position="60"/>
    </location>
</feature>
<dbReference type="AlphaFoldDB" id="A0A382ZLK0"/>
<proteinExistence type="predicted"/>
<accession>A0A382ZLK0</accession>
<sequence length="60" mass="6939">MNFPKIFIFFVLFFLISSCSGKEEEKISIIEEESLELQMIEAYKEGTKELEKGDVIFAAK</sequence>
<gene>
    <name evidence="1" type="ORF">METZ01_LOCUS448973</name>
</gene>
<organism evidence="1">
    <name type="scientific">marine metagenome</name>
    <dbReference type="NCBI Taxonomy" id="408172"/>
    <lineage>
        <taxon>unclassified sequences</taxon>
        <taxon>metagenomes</taxon>
        <taxon>ecological metagenomes</taxon>
    </lineage>
</organism>
<name>A0A382ZLK0_9ZZZZ</name>